<sequence>MNKLSHIDEKGKAKMVDVSQKPDQEREAVARGFIQLQPETVELIRQNQIKKGDVLTVAEIAGIQGAKRTGELIPLCHPLQLWKIDVKCTLQDDGVQVECTTLCFGKTGVEMEALTGVNVALLTVYDMCKAVDKEMVMKDIRLISKTKK</sequence>
<feature type="region of interest" description="Disordered" evidence="7">
    <location>
        <begin position="1"/>
        <end position="21"/>
    </location>
</feature>
<keyword evidence="4" id="KW-0501">Molybdenum cofactor biosynthesis</keyword>
<dbReference type="SUPFAM" id="SSF55040">
    <property type="entry name" value="Molybdenum cofactor biosynthesis protein C, MoaC"/>
    <property type="match status" value="1"/>
</dbReference>
<dbReference type="InterPro" id="IPR023045">
    <property type="entry name" value="MoaC"/>
</dbReference>
<comment type="catalytic activity">
    <reaction evidence="1">
        <text>(8S)-3',8-cyclo-7,8-dihydroguanosine 5'-triphosphate = cyclic pyranopterin phosphate + diphosphate</text>
        <dbReference type="Rhea" id="RHEA:49580"/>
        <dbReference type="ChEBI" id="CHEBI:33019"/>
        <dbReference type="ChEBI" id="CHEBI:59648"/>
        <dbReference type="ChEBI" id="CHEBI:131766"/>
        <dbReference type="EC" id="4.6.1.17"/>
    </reaction>
</comment>
<dbReference type="KEGG" id="anf:AQPE_1542"/>
<protein>
    <recommendedName>
        <fullName evidence="3">cyclic pyranopterin monophosphate synthase</fullName>
        <ecNumber evidence="3">4.6.1.17</ecNumber>
    </recommendedName>
</protein>
<feature type="domain" description="Molybdopterin cofactor biosynthesis C (MoaC)" evidence="8">
    <location>
        <begin position="15"/>
        <end position="147"/>
    </location>
</feature>
<evidence type="ECO:0000256" key="2">
    <source>
        <dbReference type="ARBA" id="ARBA00005046"/>
    </source>
</evidence>
<evidence type="ECO:0000256" key="5">
    <source>
        <dbReference type="ARBA" id="ARBA00023239"/>
    </source>
</evidence>
<dbReference type="EMBL" id="AP018694">
    <property type="protein sequence ID" value="BBE17392.1"/>
    <property type="molecule type" value="Genomic_DNA"/>
</dbReference>
<accession>A0A5K7S768</accession>
<dbReference type="NCBIfam" id="NF008999">
    <property type="entry name" value="PRK12343.1"/>
    <property type="match status" value="1"/>
</dbReference>
<dbReference type="CDD" id="cd01420">
    <property type="entry name" value="MoaC_PE"/>
    <property type="match status" value="1"/>
</dbReference>
<dbReference type="PANTHER" id="PTHR22960:SF0">
    <property type="entry name" value="MOLYBDENUM COFACTOR BIOSYNTHESIS PROTEIN 1"/>
    <property type="match status" value="1"/>
</dbReference>
<reference evidence="9" key="1">
    <citation type="journal article" date="2020" name="Int. J. Syst. Evol. Microbiol.">
        <title>Aquipluma nitroreducens gen. nov. sp. nov., a novel facultatively anaerobic bacterium isolated from a freshwater lake.</title>
        <authorList>
            <person name="Watanabe M."/>
            <person name="Kojima H."/>
            <person name="Fukui M."/>
        </authorList>
    </citation>
    <scope>NUCLEOTIDE SEQUENCE</scope>
    <source>
        <strain evidence="9">MeG22</strain>
    </source>
</reference>
<dbReference type="NCBIfam" id="NF006870">
    <property type="entry name" value="PRK09364.1"/>
    <property type="match status" value="1"/>
</dbReference>
<dbReference type="UniPathway" id="UPA00344"/>
<dbReference type="Pfam" id="PF01967">
    <property type="entry name" value="MoaC"/>
    <property type="match status" value="1"/>
</dbReference>
<evidence type="ECO:0000256" key="1">
    <source>
        <dbReference type="ARBA" id="ARBA00001637"/>
    </source>
</evidence>
<name>A0A5K7S768_9BACT</name>
<gene>
    <name evidence="9" type="ORF">AQPE_1542</name>
</gene>
<dbReference type="PANTHER" id="PTHR22960">
    <property type="entry name" value="MOLYBDOPTERIN COFACTOR SYNTHESIS PROTEIN A"/>
    <property type="match status" value="1"/>
</dbReference>
<evidence type="ECO:0000259" key="8">
    <source>
        <dbReference type="Pfam" id="PF01967"/>
    </source>
</evidence>
<dbReference type="Proteomes" id="UP001193389">
    <property type="component" value="Chromosome"/>
</dbReference>
<dbReference type="InterPro" id="IPR036522">
    <property type="entry name" value="MoaC_sf"/>
</dbReference>
<keyword evidence="10" id="KW-1185">Reference proteome</keyword>
<dbReference type="InterPro" id="IPR047594">
    <property type="entry name" value="MoaC_bact/euk"/>
</dbReference>
<dbReference type="Gene3D" id="3.30.70.640">
    <property type="entry name" value="Molybdopterin cofactor biosynthesis C (MoaC) domain"/>
    <property type="match status" value="1"/>
</dbReference>
<evidence type="ECO:0000256" key="4">
    <source>
        <dbReference type="ARBA" id="ARBA00023150"/>
    </source>
</evidence>
<dbReference type="GO" id="GO:0061798">
    <property type="term" value="F:GTP 3',8'-cyclase activity"/>
    <property type="evidence" value="ECO:0007669"/>
    <property type="project" value="TreeGrafter"/>
</dbReference>
<proteinExistence type="predicted"/>
<organism evidence="9 10">
    <name type="scientific">Aquipluma nitroreducens</name>
    <dbReference type="NCBI Taxonomy" id="2010828"/>
    <lineage>
        <taxon>Bacteria</taxon>
        <taxon>Pseudomonadati</taxon>
        <taxon>Bacteroidota</taxon>
        <taxon>Bacteroidia</taxon>
        <taxon>Marinilabiliales</taxon>
        <taxon>Prolixibacteraceae</taxon>
        <taxon>Aquipluma</taxon>
    </lineage>
</organism>
<comment type="function">
    <text evidence="6">Catalyzes the conversion of (8S)-3',8-cyclo-7,8-dihydroguanosine 5'-triphosphate to cyclic pyranopterin monophosphate (cPMP).</text>
</comment>
<dbReference type="GO" id="GO:0006777">
    <property type="term" value="P:Mo-molybdopterin cofactor biosynthetic process"/>
    <property type="evidence" value="ECO:0007669"/>
    <property type="project" value="UniProtKB-KW"/>
</dbReference>
<keyword evidence="5" id="KW-0456">Lyase</keyword>
<evidence type="ECO:0000313" key="10">
    <source>
        <dbReference type="Proteomes" id="UP001193389"/>
    </source>
</evidence>
<evidence type="ECO:0000256" key="7">
    <source>
        <dbReference type="SAM" id="MobiDB-lite"/>
    </source>
</evidence>
<evidence type="ECO:0000256" key="6">
    <source>
        <dbReference type="ARBA" id="ARBA00055087"/>
    </source>
</evidence>
<dbReference type="InterPro" id="IPR050105">
    <property type="entry name" value="MoCo_biosynth_MoaA/MoaC"/>
</dbReference>
<evidence type="ECO:0000256" key="3">
    <source>
        <dbReference type="ARBA" id="ARBA00012575"/>
    </source>
</evidence>
<evidence type="ECO:0000313" key="9">
    <source>
        <dbReference type="EMBL" id="BBE17392.1"/>
    </source>
</evidence>
<dbReference type="GO" id="GO:0061799">
    <property type="term" value="F:cyclic pyranopterin monophosphate synthase activity"/>
    <property type="evidence" value="ECO:0007669"/>
    <property type="project" value="UniProtKB-EC"/>
</dbReference>
<dbReference type="RefSeq" id="WP_318350393.1">
    <property type="nucleotide sequence ID" value="NZ_AP018694.1"/>
</dbReference>
<dbReference type="EC" id="4.6.1.17" evidence="3"/>
<dbReference type="InterPro" id="IPR002820">
    <property type="entry name" value="Mopterin_CF_biosynth-C_dom"/>
</dbReference>
<dbReference type="AlphaFoldDB" id="A0A5K7S768"/>
<dbReference type="NCBIfam" id="TIGR00581">
    <property type="entry name" value="moaC"/>
    <property type="match status" value="1"/>
</dbReference>
<comment type="pathway">
    <text evidence="2">Cofactor biosynthesis; molybdopterin biosynthesis.</text>
</comment>